<evidence type="ECO:0000313" key="2">
    <source>
        <dbReference type="EMBL" id="KAK7085698.1"/>
    </source>
</evidence>
<accession>A0AAN8XQ47</accession>
<dbReference type="Proteomes" id="UP001381693">
    <property type="component" value="Unassembled WGS sequence"/>
</dbReference>
<dbReference type="AlphaFoldDB" id="A0AAN8XQ47"/>
<name>A0AAN8XQ47_HALRR</name>
<evidence type="ECO:0000313" key="3">
    <source>
        <dbReference type="Proteomes" id="UP001381693"/>
    </source>
</evidence>
<gene>
    <name evidence="2" type="ORF">SK128_004602</name>
</gene>
<feature type="region of interest" description="Disordered" evidence="1">
    <location>
        <begin position="1"/>
        <end position="29"/>
    </location>
</feature>
<organism evidence="2 3">
    <name type="scientific">Halocaridina rubra</name>
    <name type="common">Hawaiian red shrimp</name>
    <dbReference type="NCBI Taxonomy" id="373956"/>
    <lineage>
        <taxon>Eukaryota</taxon>
        <taxon>Metazoa</taxon>
        <taxon>Ecdysozoa</taxon>
        <taxon>Arthropoda</taxon>
        <taxon>Crustacea</taxon>
        <taxon>Multicrustacea</taxon>
        <taxon>Malacostraca</taxon>
        <taxon>Eumalacostraca</taxon>
        <taxon>Eucarida</taxon>
        <taxon>Decapoda</taxon>
        <taxon>Pleocyemata</taxon>
        <taxon>Caridea</taxon>
        <taxon>Atyoidea</taxon>
        <taxon>Atyidae</taxon>
        <taxon>Halocaridina</taxon>
    </lineage>
</organism>
<sequence length="63" mass="7537">MDDDDGADKGGDHTGEERKDDDDQWQDDEDAKGKKIFRLSFHAWFPYKERIPFFTHHLNLKRD</sequence>
<feature type="compositionally biased region" description="Basic and acidic residues" evidence="1">
    <location>
        <begin position="7"/>
        <end position="18"/>
    </location>
</feature>
<dbReference type="EMBL" id="JAXCGZ010000657">
    <property type="protein sequence ID" value="KAK7085698.1"/>
    <property type="molecule type" value="Genomic_DNA"/>
</dbReference>
<feature type="compositionally biased region" description="Acidic residues" evidence="1">
    <location>
        <begin position="19"/>
        <end position="29"/>
    </location>
</feature>
<comment type="caution">
    <text evidence="2">The sequence shown here is derived from an EMBL/GenBank/DDBJ whole genome shotgun (WGS) entry which is preliminary data.</text>
</comment>
<protein>
    <submittedName>
        <fullName evidence="2">Uncharacterized protein</fullName>
    </submittedName>
</protein>
<keyword evidence="3" id="KW-1185">Reference proteome</keyword>
<evidence type="ECO:0000256" key="1">
    <source>
        <dbReference type="SAM" id="MobiDB-lite"/>
    </source>
</evidence>
<feature type="non-terminal residue" evidence="2">
    <location>
        <position position="63"/>
    </location>
</feature>
<reference evidence="2 3" key="1">
    <citation type="submission" date="2023-11" db="EMBL/GenBank/DDBJ databases">
        <title>Halocaridina rubra genome assembly.</title>
        <authorList>
            <person name="Smith C."/>
        </authorList>
    </citation>
    <scope>NUCLEOTIDE SEQUENCE [LARGE SCALE GENOMIC DNA]</scope>
    <source>
        <strain evidence="2">EP-1</strain>
        <tissue evidence="2">Whole</tissue>
    </source>
</reference>
<proteinExistence type="predicted"/>